<keyword evidence="3" id="KW-1003">Cell membrane</keyword>
<dbReference type="PANTHER" id="PTHR48061">
    <property type="entry name" value="LEUCINE-RICH REPEAT RECEPTOR PROTEIN KINASE EMS1-LIKE-RELATED"/>
    <property type="match status" value="1"/>
</dbReference>
<keyword evidence="10" id="KW-0675">Receptor</keyword>
<keyword evidence="6" id="KW-0732">Signal</keyword>
<dbReference type="Proteomes" id="UP000811609">
    <property type="component" value="Chromosome 3"/>
</dbReference>
<evidence type="ECO:0000259" key="14">
    <source>
        <dbReference type="Pfam" id="PF23598"/>
    </source>
</evidence>
<keyword evidence="4" id="KW-0433">Leucine-rich repeat</keyword>
<evidence type="ECO:0000256" key="2">
    <source>
        <dbReference type="ARBA" id="ARBA00009592"/>
    </source>
</evidence>
<dbReference type="InterPro" id="IPR055414">
    <property type="entry name" value="LRR_R13L4/SHOC2-like"/>
</dbReference>
<evidence type="ECO:0000256" key="6">
    <source>
        <dbReference type="ARBA" id="ARBA00022729"/>
    </source>
</evidence>
<dbReference type="Pfam" id="PF08263">
    <property type="entry name" value="LRRNT_2"/>
    <property type="match status" value="1"/>
</dbReference>
<evidence type="ECO:0000256" key="8">
    <source>
        <dbReference type="ARBA" id="ARBA00022989"/>
    </source>
</evidence>
<evidence type="ECO:0000313" key="16">
    <source>
        <dbReference type="Proteomes" id="UP000811609"/>
    </source>
</evidence>
<dbReference type="FunFam" id="3.80.10.10:FF:000095">
    <property type="entry name" value="LRR receptor-like serine/threonine-protein kinase GSO1"/>
    <property type="match status" value="1"/>
</dbReference>
<evidence type="ECO:0000256" key="1">
    <source>
        <dbReference type="ARBA" id="ARBA00004251"/>
    </source>
</evidence>
<keyword evidence="11" id="KW-0325">Glycoprotein</keyword>
<evidence type="ECO:0000313" key="15">
    <source>
        <dbReference type="EMBL" id="KAG6662969.1"/>
    </source>
</evidence>
<accession>A0A8T1R8T6</accession>
<evidence type="ECO:0000259" key="13">
    <source>
        <dbReference type="Pfam" id="PF08263"/>
    </source>
</evidence>
<proteinExistence type="inferred from homology"/>
<evidence type="ECO:0000256" key="5">
    <source>
        <dbReference type="ARBA" id="ARBA00022692"/>
    </source>
</evidence>
<keyword evidence="9" id="KW-0472">Membrane</keyword>
<name>A0A8T1R8T6_CARIL</name>
<evidence type="ECO:0000256" key="4">
    <source>
        <dbReference type="ARBA" id="ARBA00022614"/>
    </source>
</evidence>
<keyword evidence="16" id="KW-1185">Reference proteome</keyword>
<evidence type="ECO:0000256" key="12">
    <source>
        <dbReference type="SAM" id="MobiDB-lite"/>
    </source>
</evidence>
<comment type="caution">
    <text evidence="15">The sequence shown here is derived from an EMBL/GenBank/DDBJ whole genome shotgun (WGS) entry which is preliminary data.</text>
</comment>
<evidence type="ECO:0008006" key="17">
    <source>
        <dbReference type="Google" id="ProtNLM"/>
    </source>
</evidence>
<sequence length="825" mass="91379">MLAYASSFTEILCRDDESAALLQFKESFVIINQSKSHDPSAYPKVSSWTLEGDNRDCCLWDAVECDEDTGHVTGLDLSSGRLYGSLAPNSSLFRLVHLQSLNLAYNHFNYSQIPSQVSNLSTLAYLNLSASMFSGQIPLQISQLSNLSSLDLSDNHDLYSGKQLLKLESGLISLVGNLTRLQRLHLNYVNISSVVPRILASLSSLTSIHLQYCGLQGNIPVGIFKLPNLKVLDVAYNEGLTGYLSEFTWSSPLEVLNLAYTSFLGEIPTSIGNLGSLNKLDLRSCNFSGFIPSSLGNLTSLIYLEISNNSFVGKIPSSIGNLIQLSVLDLFINQLIGRIPFELGNLTQLSYLSLGYNLLEGEIPFPLMNLTKLTSLELGNNNLQGRIPDSIFNLKNLKRLDLASNTFSGSVEFGKFVKLKYLTILRLSNNQLSVEDASANASLPKFQLLGLSSCNLNKFPDFVKNKDRLVCLDLSYNKIHGMVPEWIWDTSKLRSLPIPPATISHYYISNNSLTGNISELTCILTSIRVLDLAKNNLSGSLPRCMQNFGASLLLPRSLVKCMRLEVADFNNKLHDLFPSWLENLPNLKVLNLRSNFPNLRVIDLSHNGFTGKLPLEIFGNWKQPREFANSDILSYIQVNSSIVPQRFLCNSWLYDYNYTMTMTNKGIALFYEKVQDLFKAIDISSNRFGGEIPESIGNLRGLHLLNLSNNVLTGHIPQSLANLTELESLDLSENNLSGEIPQQLTQLTFLGFFNVSNNLLTGPIPQGNQFGTFGNNSFEGNSELCGRPLSKDCEDSNALPTPPSISIDQSQESGSAFEFGWKVIV</sequence>
<evidence type="ECO:0000256" key="10">
    <source>
        <dbReference type="ARBA" id="ARBA00023170"/>
    </source>
</evidence>
<evidence type="ECO:0000256" key="9">
    <source>
        <dbReference type="ARBA" id="ARBA00023136"/>
    </source>
</evidence>
<feature type="domain" description="Leucine-rich repeat-containing N-terminal plant-type" evidence="13">
    <location>
        <begin position="15"/>
        <end position="66"/>
    </location>
</feature>
<reference evidence="15" key="1">
    <citation type="submission" date="2020-12" db="EMBL/GenBank/DDBJ databases">
        <title>WGS assembly of Carya illinoinensis cv. Pawnee.</title>
        <authorList>
            <person name="Platts A."/>
            <person name="Shu S."/>
            <person name="Wright S."/>
            <person name="Barry K."/>
            <person name="Edger P."/>
            <person name="Pires J.C."/>
            <person name="Schmutz J."/>
        </authorList>
    </citation>
    <scope>NUCLEOTIDE SEQUENCE</scope>
    <source>
        <tissue evidence="15">Leaf</tissue>
    </source>
</reference>
<dbReference type="InterPro" id="IPR046956">
    <property type="entry name" value="RLP23-like"/>
</dbReference>
<dbReference type="InterPro" id="IPR003591">
    <property type="entry name" value="Leu-rich_rpt_typical-subtyp"/>
</dbReference>
<dbReference type="Pfam" id="PF23598">
    <property type="entry name" value="LRR_14"/>
    <property type="match status" value="1"/>
</dbReference>
<dbReference type="AlphaFoldDB" id="A0A8T1R8T6"/>
<dbReference type="GO" id="GO:0005886">
    <property type="term" value="C:plasma membrane"/>
    <property type="evidence" value="ECO:0007669"/>
    <property type="project" value="UniProtKB-SubCell"/>
</dbReference>
<dbReference type="EMBL" id="CM031811">
    <property type="protein sequence ID" value="KAG6662969.1"/>
    <property type="molecule type" value="Genomic_DNA"/>
</dbReference>
<evidence type="ECO:0000256" key="11">
    <source>
        <dbReference type="ARBA" id="ARBA00023180"/>
    </source>
</evidence>
<protein>
    <recommendedName>
        <fullName evidence="17">Leucine-rich repeat-containing N-terminal plant-type domain-containing protein</fullName>
    </recommendedName>
</protein>
<feature type="domain" description="Disease resistance R13L4/SHOC-2-like LRR" evidence="14">
    <location>
        <begin position="228"/>
        <end position="353"/>
    </location>
</feature>
<dbReference type="PANTHER" id="PTHR48061:SF12">
    <property type="entry name" value="DISEASE RESISTANCE LIKE PROTEIN"/>
    <property type="match status" value="1"/>
</dbReference>
<keyword evidence="7" id="KW-0677">Repeat</keyword>
<feature type="region of interest" description="Disordered" evidence="12">
    <location>
        <begin position="792"/>
        <end position="811"/>
    </location>
</feature>
<comment type="subcellular location">
    <subcellularLocation>
        <location evidence="1">Cell membrane</location>
        <topology evidence="1">Single-pass type I membrane protein</topology>
    </subcellularLocation>
</comment>
<dbReference type="Pfam" id="PF00560">
    <property type="entry name" value="LRR_1"/>
    <property type="match status" value="4"/>
</dbReference>
<evidence type="ECO:0000256" key="3">
    <source>
        <dbReference type="ARBA" id="ARBA00022475"/>
    </source>
</evidence>
<dbReference type="InterPro" id="IPR001611">
    <property type="entry name" value="Leu-rich_rpt"/>
</dbReference>
<gene>
    <name evidence="15" type="ORF">CIPAW_03G279400</name>
</gene>
<dbReference type="SMART" id="SM00369">
    <property type="entry name" value="LRR_TYP"/>
    <property type="match status" value="10"/>
</dbReference>
<keyword evidence="8" id="KW-1133">Transmembrane helix</keyword>
<comment type="similarity">
    <text evidence="2">Belongs to the RLP family.</text>
</comment>
<evidence type="ECO:0000256" key="7">
    <source>
        <dbReference type="ARBA" id="ARBA00022737"/>
    </source>
</evidence>
<keyword evidence="5" id="KW-0812">Transmembrane</keyword>
<dbReference type="Pfam" id="PF13855">
    <property type="entry name" value="LRR_8"/>
    <property type="match status" value="1"/>
</dbReference>
<organism evidence="15 16">
    <name type="scientific">Carya illinoinensis</name>
    <name type="common">Pecan</name>
    <dbReference type="NCBI Taxonomy" id="32201"/>
    <lineage>
        <taxon>Eukaryota</taxon>
        <taxon>Viridiplantae</taxon>
        <taxon>Streptophyta</taxon>
        <taxon>Embryophyta</taxon>
        <taxon>Tracheophyta</taxon>
        <taxon>Spermatophyta</taxon>
        <taxon>Magnoliopsida</taxon>
        <taxon>eudicotyledons</taxon>
        <taxon>Gunneridae</taxon>
        <taxon>Pentapetalae</taxon>
        <taxon>rosids</taxon>
        <taxon>fabids</taxon>
        <taxon>Fagales</taxon>
        <taxon>Juglandaceae</taxon>
        <taxon>Carya</taxon>
    </lineage>
</organism>
<dbReference type="InterPro" id="IPR013210">
    <property type="entry name" value="LRR_N_plant-typ"/>
</dbReference>
<dbReference type="FunFam" id="3.80.10.10:FF:000213">
    <property type="entry name" value="Tyrosine-sulfated glycopeptide receptor 1"/>
    <property type="match status" value="1"/>
</dbReference>